<evidence type="ECO:0000256" key="2">
    <source>
        <dbReference type="SAM" id="Phobius"/>
    </source>
</evidence>
<evidence type="ECO:0000313" key="5">
    <source>
        <dbReference type="Proteomes" id="UP000669179"/>
    </source>
</evidence>
<dbReference type="Pfam" id="PF00553">
    <property type="entry name" value="CBM_2"/>
    <property type="match status" value="1"/>
</dbReference>
<organism evidence="4 5">
    <name type="scientific">Actinomadura barringtoniae</name>
    <dbReference type="NCBI Taxonomy" id="1427535"/>
    <lineage>
        <taxon>Bacteria</taxon>
        <taxon>Bacillati</taxon>
        <taxon>Actinomycetota</taxon>
        <taxon>Actinomycetes</taxon>
        <taxon>Streptosporangiales</taxon>
        <taxon>Thermomonosporaceae</taxon>
        <taxon>Actinomadura</taxon>
    </lineage>
</organism>
<sequence length="459" mass="45919">MSGHEPGWMPPDHMTTAEFRLPKDAGEAPTAEDAAPLADETVTDRPVDLDATYEDPAAVEALPVDDPEEDLPVDDVPETVTDFSVPPVLEEEAPATVTDFAVAETPAVPIEPPTAPQEPQVVAQFEQGAVPLPEQEPMAPVSEEPWTALFGSEQEQERAGLGTPPVPKSPSGGPAVEMHQPAPVSPEAGTQPSSVPQPESGVQHVAGASMAAAAAVPAGGVQAAAMPAGGIPGPYGTPSPPPGSGSGKGARRGVLILGAVGAVAVLAGAAVGTIVLSGGKDSDKKTASASTPSVSPTTGASGSPTKAGTPSPTTSATPGASGAPVPSAVPTVPGQSGAPTAPAVPGQPTTAPVGPVVTGKGITYQLMQQEEGYYEGRLVITNTSNKPMKGWKITFDAPKNDVKNLWGGRLVHGGDKVEIQSEKGAEAIPPGATWAIQYGAAGSAANPKGCRVNGKPCGF</sequence>
<dbReference type="Gene3D" id="2.60.40.290">
    <property type="match status" value="1"/>
</dbReference>
<dbReference type="GO" id="GO:0005975">
    <property type="term" value="P:carbohydrate metabolic process"/>
    <property type="evidence" value="ECO:0007669"/>
    <property type="project" value="InterPro"/>
</dbReference>
<evidence type="ECO:0000259" key="3">
    <source>
        <dbReference type="PROSITE" id="PS51173"/>
    </source>
</evidence>
<evidence type="ECO:0000256" key="1">
    <source>
        <dbReference type="SAM" id="MobiDB-lite"/>
    </source>
</evidence>
<feature type="region of interest" description="Disordered" evidence="1">
    <location>
        <begin position="153"/>
        <end position="204"/>
    </location>
</feature>
<dbReference type="SUPFAM" id="SSF49384">
    <property type="entry name" value="Carbohydrate-binding domain"/>
    <property type="match status" value="1"/>
</dbReference>
<dbReference type="GO" id="GO:0004553">
    <property type="term" value="F:hydrolase activity, hydrolyzing O-glycosyl compounds"/>
    <property type="evidence" value="ECO:0007669"/>
    <property type="project" value="InterPro"/>
</dbReference>
<feature type="region of interest" description="Disordered" evidence="1">
    <location>
        <begin position="276"/>
        <end position="352"/>
    </location>
</feature>
<dbReference type="InterPro" id="IPR012291">
    <property type="entry name" value="CBM2_carb-bd_dom_sf"/>
</dbReference>
<feature type="domain" description="CBM2" evidence="3">
    <location>
        <begin position="348"/>
        <end position="459"/>
    </location>
</feature>
<dbReference type="PROSITE" id="PS51173">
    <property type="entry name" value="CBM2"/>
    <property type="match status" value="1"/>
</dbReference>
<keyword evidence="2" id="KW-0812">Transmembrane</keyword>
<feature type="compositionally biased region" description="Low complexity" evidence="1">
    <location>
        <begin position="287"/>
        <end position="324"/>
    </location>
</feature>
<dbReference type="Proteomes" id="UP000669179">
    <property type="component" value="Unassembled WGS sequence"/>
</dbReference>
<dbReference type="RefSeq" id="WP_208263139.1">
    <property type="nucleotide sequence ID" value="NZ_JAGEOJ010000030.1"/>
</dbReference>
<comment type="caution">
    <text evidence="4">The sequence shown here is derived from an EMBL/GenBank/DDBJ whole genome shotgun (WGS) entry which is preliminary data.</text>
</comment>
<gene>
    <name evidence="4" type="ORF">J4573_48030</name>
</gene>
<proteinExistence type="predicted"/>
<reference evidence="4" key="1">
    <citation type="submission" date="2021-03" db="EMBL/GenBank/DDBJ databases">
        <authorList>
            <person name="Kanchanasin P."/>
            <person name="Saeng-In P."/>
            <person name="Phongsopitanun W."/>
            <person name="Yuki M."/>
            <person name="Kudo T."/>
            <person name="Ohkuma M."/>
            <person name="Tanasupawat S."/>
        </authorList>
    </citation>
    <scope>NUCLEOTIDE SEQUENCE</scope>
    <source>
        <strain evidence="4">GKU 128</strain>
    </source>
</reference>
<feature type="region of interest" description="Disordered" evidence="1">
    <location>
        <begin position="1"/>
        <end position="50"/>
    </location>
</feature>
<accession>A0A939PM99</accession>
<keyword evidence="2" id="KW-1133">Transmembrane helix</keyword>
<dbReference type="SMART" id="SM00637">
    <property type="entry name" value="CBD_II"/>
    <property type="match status" value="1"/>
</dbReference>
<dbReference type="EMBL" id="JAGEOJ010000030">
    <property type="protein sequence ID" value="MBO2454910.1"/>
    <property type="molecule type" value="Genomic_DNA"/>
</dbReference>
<name>A0A939PM99_9ACTN</name>
<dbReference type="InterPro" id="IPR008965">
    <property type="entry name" value="CBM2/CBM3_carb-bd_dom_sf"/>
</dbReference>
<feature type="compositionally biased region" description="Polar residues" evidence="1">
    <location>
        <begin position="188"/>
        <end position="197"/>
    </location>
</feature>
<protein>
    <submittedName>
        <fullName evidence="4">Cellulose binding domain-containing protein</fullName>
    </submittedName>
</protein>
<keyword evidence="2" id="KW-0472">Membrane</keyword>
<keyword evidence="5" id="KW-1185">Reference proteome</keyword>
<evidence type="ECO:0000313" key="4">
    <source>
        <dbReference type="EMBL" id="MBO2454910.1"/>
    </source>
</evidence>
<feature type="transmembrane region" description="Helical" evidence="2">
    <location>
        <begin position="254"/>
        <end position="276"/>
    </location>
</feature>
<dbReference type="AlphaFoldDB" id="A0A939PM99"/>
<dbReference type="InterPro" id="IPR001919">
    <property type="entry name" value="CBD2"/>
</dbReference>
<dbReference type="GO" id="GO:0030247">
    <property type="term" value="F:polysaccharide binding"/>
    <property type="evidence" value="ECO:0007669"/>
    <property type="project" value="UniProtKB-UniRule"/>
</dbReference>